<dbReference type="Pfam" id="PF08228">
    <property type="entry name" value="RNase_P_pop3"/>
    <property type="match status" value="1"/>
</dbReference>
<dbReference type="EMBL" id="JAGPYM010000009">
    <property type="protein sequence ID" value="KAH6890397.1"/>
    <property type="molecule type" value="Genomic_DNA"/>
</dbReference>
<dbReference type="GO" id="GO:0004526">
    <property type="term" value="F:ribonuclease P activity"/>
    <property type="evidence" value="ECO:0007669"/>
    <property type="project" value="TreeGrafter"/>
</dbReference>
<dbReference type="Proteomes" id="UP000777438">
    <property type="component" value="Unassembled WGS sequence"/>
</dbReference>
<feature type="region of interest" description="Disordered" evidence="1">
    <location>
        <begin position="1"/>
        <end position="48"/>
    </location>
</feature>
<evidence type="ECO:0000313" key="2">
    <source>
        <dbReference type="EMBL" id="KAH6890397.1"/>
    </source>
</evidence>
<dbReference type="GO" id="GO:0000172">
    <property type="term" value="C:ribonuclease MRP complex"/>
    <property type="evidence" value="ECO:0007669"/>
    <property type="project" value="TreeGrafter"/>
</dbReference>
<dbReference type="AlphaFoldDB" id="A0A9P9AT30"/>
<organism evidence="2 3">
    <name type="scientific">Thelonectria olida</name>
    <dbReference type="NCBI Taxonomy" id="1576542"/>
    <lineage>
        <taxon>Eukaryota</taxon>
        <taxon>Fungi</taxon>
        <taxon>Dikarya</taxon>
        <taxon>Ascomycota</taxon>
        <taxon>Pezizomycotina</taxon>
        <taxon>Sordariomycetes</taxon>
        <taxon>Hypocreomycetidae</taxon>
        <taxon>Hypocreales</taxon>
        <taxon>Nectriaceae</taxon>
        <taxon>Thelonectria</taxon>
    </lineage>
</organism>
<keyword evidence="3" id="KW-1185">Reference proteome</keyword>
<dbReference type="GO" id="GO:0006364">
    <property type="term" value="P:rRNA processing"/>
    <property type="evidence" value="ECO:0007669"/>
    <property type="project" value="InterPro"/>
</dbReference>
<dbReference type="GO" id="GO:0005655">
    <property type="term" value="C:nucleolar ribonuclease P complex"/>
    <property type="evidence" value="ECO:0007669"/>
    <property type="project" value="TreeGrafter"/>
</dbReference>
<gene>
    <name evidence="2" type="ORF">B0T10DRAFT_317824</name>
</gene>
<accession>A0A9P9AT30</accession>
<name>A0A9P9AT30_9HYPO</name>
<sequence>MSRLLSPIGQYRQTYTKQTKGKRAAKREKAAKKANVVTEEPPKPPMPELCSKIDVGLNSISRSLESSNESPTGQYSMIFVARGNQSSSFNCQFPLMVGAASKHLAPETKTRLVGFSKPCADRLSTCLGVPRVSSVAIRSDAPGAQALQEFIRKTVAPVDAAWLDQSQDRSYLATIINSIETTVGPKRTRNE</sequence>
<dbReference type="PANTHER" id="PTHR28272">
    <property type="entry name" value="RIBONUCLEASES P/MRP PROTEIN SUBUNIT POP3"/>
    <property type="match status" value="1"/>
</dbReference>
<dbReference type="GO" id="GO:0034965">
    <property type="term" value="P:intronic box C/D snoRNA processing"/>
    <property type="evidence" value="ECO:0007669"/>
    <property type="project" value="TreeGrafter"/>
</dbReference>
<reference evidence="2 3" key="1">
    <citation type="journal article" date="2021" name="Nat. Commun.">
        <title>Genetic determinants of endophytism in the Arabidopsis root mycobiome.</title>
        <authorList>
            <person name="Mesny F."/>
            <person name="Miyauchi S."/>
            <person name="Thiergart T."/>
            <person name="Pickel B."/>
            <person name="Atanasova L."/>
            <person name="Karlsson M."/>
            <person name="Huettel B."/>
            <person name="Barry K.W."/>
            <person name="Haridas S."/>
            <person name="Chen C."/>
            <person name="Bauer D."/>
            <person name="Andreopoulos W."/>
            <person name="Pangilinan J."/>
            <person name="LaButti K."/>
            <person name="Riley R."/>
            <person name="Lipzen A."/>
            <person name="Clum A."/>
            <person name="Drula E."/>
            <person name="Henrissat B."/>
            <person name="Kohler A."/>
            <person name="Grigoriev I.V."/>
            <person name="Martin F.M."/>
            <person name="Hacquard S."/>
        </authorList>
    </citation>
    <scope>NUCLEOTIDE SEQUENCE [LARGE SCALE GENOMIC DNA]</scope>
    <source>
        <strain evidence="2 3">MPI-CAGE-CH-0241</strain>
    </source>
</reference>
<protein>
    <submittedName>
        <fullName evidence="2">Uncharacterized protein</fullName>
    </submittedName>
</protein>
<proteinExistence type="predicted"/>
<evidence type="ECO:0000256" key="1">
    <source>
        <dbReference type="SAM" id="MobiDB-lite"/>
    </source>
</evidence>
<dbReference type="PANTHER" id="PTHR28272:SF1">
    <property type="entry name" value="RIBONUCLEASES P_MRP PROTEIN SUBUNIT POP3"/>
    <property type="match status" value="1"/>
</dbReference>
<dbReference type="InterPro" id="IPR013241">
    <property type="entry name" value="RNase_P_Pop3"/>
</dbReference>
<comment type="caution">
    <text evidence="2">The sequence shown here is derived from an EMBL/GenBank/DDBJ whole genome shotgun (WGS) entry which is preliminary data.</text>
</comment>
<dbReference type="GO" id="GO:0005829">
    <property type="term" value="C:cytosol"/>
    <property type="evidence" value="ECO:0007669"/>
    <property type="project" value="TreeGrafter"/>
</dbReference>
<dbReference type="GO" id="GO:0000171">
    <property type="term" value="F:ribonuclease MRP activity"/>
    <property type="evidence" value="ECO:0007669"/>
    <property type="project" value="TreeGrafter"/>
</dbReference>
<dbReference type="OrthoDB" id="20109at2759"/>
<dbReference type="GO" id="GO:0008033">
    <property type="term" value="P:tRNA processing"/>
    <property type="evidence" value="ECO:0007669"/>
    <property type="project" value="InterPro"/>
</dbReference>
<evidence type="ECO:0000313" key="3">
    <source>
        <dbReference type="Proteomes" id="UP000777438"/>
    </source>
</evidence>
<feature type="compositionally biased region" description="Basic residues" evidence="1">
    <location>
        <begin position="19"/>
        <end position="32"/>
    </location>
</feature>